<name>A0A9X7Z8V2_9BACL</name>
<dbReference type="PANTHER" id="PTHR12993">
    <property type="entry name" value="N-ACETYLGLUCOSAMINYL-PHOSPHATIDYLINOSITOL DE-N-ACETYLASE-RELATED"/>
    <property type="match status" value="1"/>
</dbReference>
<evidence type="ECO:0000313" key="1">
    <source>
        <dbReference type="EMBL" id="QSO48845.1"/>
    </source>
</evidence>
<sequence>MGKRLMVVAHPDDEVIFGGAHLIRYKHWKVVCVTNGNNRIRKREFERVMRAVGADYEIWNYRDTYSRNFDIVRLKKDLSRLILQSQFQMIVTHGLKGEYGHPQHIVIAQVMRNLVQHNLYTFAVGKMRLSEPTLHRKKNLLRMYGSQKQTIWELRRDNLLDNFINREHFNLEPLPKLLWMPVGVPESTVECPRTRSVRAFRSWKSTDVRCYWQKWT</sequence>
<organism evidence="1 2">
    <name type="scientific">Alicyclobacillus mengziensis</name>
    <dbReference type="NCBI Taxonomy" id="2931921"/>
    <lineage>
        <taxon>Bacteria</taxon>
        <taxon>Bacillati</taxon>
        <taxon>Bacillota</taxon>
        <taxon>Bacilli</taxon>
        <taxon>Bacillales</taxon>
        <taxon>Alicyclobacillaceae</taxon>
        <taxon>Alicyclobacillus</taxon>
    </lineage>
</organism>
<dbReference type="Proteomes" id="UP000663505">
    <property type="component" value="Chromosome"/>
</dbReference>
<gene>
    <name evidence="1" type="ORF">JZ786_07815</name>
</gene>
<dbReference type="InterPro" id="IPR003737">
    <property type="entry name" value="GlcNAc_PI_deacetylase-related"/>
</dbReference>
<accession>A0A9X7Z8V2</accession>
<keyword evidence="2" id="KW-1185">Reference proteome</keyword>
<reference evidence="1 2" key="1">
    <citation type="submission" date="2021-02" db="EMBL/GenBank/DDBJ databases">
        <title>Alicyclobacillus curvatus sp. nov. and Alicyclobacillus mengziensis sp. nov., two acidophilic bacteria isolated from acid mine drainage.</title>
        <authorList>
            <person name="Huang Y."/>
        </authorList>
    </citation>
    <scope>NUCLEOTIDE SEQUENCE [LARGE SCALE GENOMIC DNA]</scope>
    <source>
        <strain evidence="1 2">S30H14</strain>
    </source>
</reference>
<dbReference type="SUPFAM" id="SSF102588">
    <property type="entry name" value="LmbE-like"/>
    <property type="match status" value="1"/>
</dbReference>
<dbReference type="RefSeq" id="WP_206658158.1">
    <property type="nucleotide sequence ID" value="NZ_CP071182.1"/>
</dbReference>
<dbReference type="Gene3D" id="3.40.50.10320">
    <property type="entry name" value="LmbE-like"/>
    <property type="match status" value="1"/>
</dbReference>
<proteinExistence type="predicted"/>
<evidence type="ECO:0000313" key="2">
    <source>
        <dbReference type="Proteomes" id="UP000663505"/>
    </source>
</evidence>
<dbReference type="PANTHER" id="PTHR12993:SF11">
    <property type="entry name" value="N-ACETYLGLUCOSAMINYL-PHOSPHATIDYLINOSITOL DE-N-ACETYLASE"/>
    <property type="match status" value="1"/>
</dbReference>
<dbReference type="KEGG" id="afx:JZ786_07815"/>
<dbReference type="EMBL" id="CP071182">
    <property type="protein sequence ID" value="QSO48845.1"/>
    <property type="molecule type" value="Genomic_DNA"/>
</dbReference>
<protein>
    <submittedName>
        <fullName evidence="1">PIG-L family deacetylase</fullName>
    </submittedName>
</protein>
<dbReference type="GO" id="GO:0016811">
    <property type="term" value="F:hydrolase activity, acting on carbon-nitrogen (but not peptide) bonds, in linear amides"/>
    <property type="evidence" value="ECO:0007669"/>
    <property type="project" value="TreeGrafter"/>
</dbReference>
<dbReference type="InterPro" id="IPR024078">
    <property type="entry name" value="LmbE-like_dom_sf"/>
</dbReference>
<dbReference type="AlphaFoldDB" id="A0A9X7Z8V2"/>
<dbReference type="Pfam" id="PF02585">
    <property type="entry name" value="PIG-L"/>
    <property type="match status" value="1"/>
</dbReference>